<protein>
    <submittedName>
        <fullName evidence="2">Uncharacterized protein</fullName>
    </submittedName>
</protein>
<evidence type="ECO:0000313" key="3">
    <source>
        <dbReference type="Proteomes" id="UP000053144"/>
    </source>
</evidence>
<dbReference type="AlphaFoldDB" id="A0A0L9U694"/>
<dbReference type="Proteomes" id="UP000053144">
    <property type="component" value="Chromosome 3"/>
</dbReference>
<organism evidence="2 3">
    <name type="scientific">Phaseolus angularis</name>
    <name type="common">Azuki bean</name>
    <name type="synonym">Vigna angularis</name>
    <dbReference type="NCBI Taxonomy" id="3914"/>
    <lineage>
        <taxon>Eukaryota</taxon>
        <taxon>Viridiplantae</taxon>
        <taxon>Streptophyta</taxon>
        <taxon>Embryophyta</taxon>
        <taxon>Tracheophyta</taxon>
        <taxon>Spermatophyta</taxon>
        <taxon>Magnoliopsida</taxon>
        <taxon>eudicotyledons</taxon>
        <taxon>Gunneridae</taxon>
        <taxon>Pentapetalae</taxon>
        <taxon>rosids</taxon>
        <taxon>fabids</taxon>
        <taxon>Fabales</taxon>
        <taxon>Fabaceae</taxon>
        <taxon>Papilionoideae</taxon>
        <taxon>50 kb inversion clade</taxon>
        <taxon>NPAAA clade</taxon>
        <taxon>indigoferoid/millettioid clade</taxon>
        <taxon>Phaseoleae</taxon>
        <taxon>Vigna</taxon>
    </lineage>
</organism>
<feature type="region of interest" description="Disordered" evidence="1">
    <location>
        <begin position="61"/>
        <end position="112"/>
    </location>
</feature>
<reference evidence="3" key="1">
    <citation type="journal article" date="2015" name="Proc. Natl. Acad. Sci. U.S.A.">
        <title>Genome sequencing of adzuki bean (Vigna angularis) provides insight into high starch and low fat accumulation and domestication.</title>
        <authorList>
            <person name="Yang K."/>
            <person name="Tian Z."/>
            <person name="Chen C."/>
            <person name="Luo L."/>
            <person name="Zhao B."/>
            <person name="Wang Z."/>
            <person name="Yu L."/>
            <person name="Li Y."/>
            <person name="Sun Y."/>
            <person name="Li W."/>
            <person name="Chen Y."/>
            <person name="Li Y."/>
            <person name="Zhang Y."/>
            <person name="Ai D."/>
            <person name="Zhao J."/>
            <person name="Shang C."/>
            <person name="Ma Y."/>
            <person name="Wu B."/>
            <person name="Wang M."/>
            <person name="Gao L."/>
            <person name="Sun D."/>
            <person name="Zhang P."/>
            <person name="Guo F."/>
            <person name="Wang W."/>
            <person name="Li Y."/>
            <person name="Wang J."/>
            <person name="Varshney R.K."/>
            <person name="Wang J."/>
            <person name="Ling H.Q."/>
            <person name="Wan P."/>
        </authorList>
    </citation>
    <scope>NUCLEOTIDE SEQUENCE</scope>
    <source>
        <strain evidence="3">cv. Jingnong 6</strain>
    </source>
</reference>
<evidence type="ECO:0000256" key="1">
    <source>
        <dbReference type="SAM" id="MobiDB-lite"/>
    </source>
</evidence>
<dbReference type="Gramene" id="KOM38291">
    <property type="protein sequence ID" value="KOM38291"/>
    <property type="gene ID" value="LR48_Vigan03g167300"/>
</dbReference>
<sequence>MRVYLSLHPIGRRESWSKASPAPLFTIGGIADHGVRSSLLLLLFAREREALSFLRQSPLLRARPPQAVSQGPTSATGRRQARRRSPRNVTNDEGDCDFNSDQPLPEGRGIVESYMGHAAGAVAPSS</sequence>
<evidence type="ECO:0000313" key="2">
    <source>
        <dbReference type="EMBL" id="KOM38291.1"/>
    </source>
</evidence>
<name>A0A0L9U694_PHAAN</name>
<feature type="compositionally biased region" description="Polar residues" evidence="1">
    <location>
        <begin position="67"/>
        <end position="77"/>
    </location>
</feature>
<accession>A0A0L9U694</accession>
<dbReference type="EMBL" id="CM003373">
    <property type="protein sequence ID" value="KOM38291.1"/>
    <property type="molecule type" value="Genomic_DNA"/>
</dbReference>
<gene>
    <name evidence="2" type="ORF">LR48_Vigan03g167300</name>
</gene>
<proteinExistence type="predicted"/>